<dbReference type="EMBL" id="BNAU01000008">
    <property type="protein sequence ID" value="GHF19554.1"/>
    <property type="molecule type" value="Genomic_DNA"/>
</dbReference>
<comment type="caution">
    <text evidence="1">The sequence shown here is derived from an EMBL/GenBank/DDBJ whole genome shotgun (WGS) entry which is preliminary data.</text>
</comment>
<proteinExistence type="predicted"/>
<protein>
    <submittedName>
        <fullName evidence="1">Uncharacterized protein</fullName>
    </submittedName>
</protein>
<evidence type="ECO:0000313" key="2">
    <source>
        <dbReference type="Proteomes" id="UP000605897"/>
    </source>
</evidence>
<dbReference type="Proteomes" id="UP000605897">
    <property type="component" value="Unassembled WGS sequence"/>
</dbReference>
<keyword evidence="2" id="KW-1185">Reference proteome</keyword>
<reference evidence="2" key="1">
    <citation type="journal article" date="2019" name="Int. J. Syst. Evol. Microbiol.">
        <title>The Global Catalogue of Microorganisms (GCM) 10K type strain sequencing project: providing services to taxonomists for standard genome sequencing and annotation.</title>
        <authorList>
            <consortium name="The Broad Institute Genomics Platform"/>
            <consortium name="The Broad Institute Genome Sequencing Center for Infectious Disease"/>
            <person name="Wu L."/>
            <person name="Ma J."/>
        </authorList>
    </citation>
    <scope>NUCLEOTIDE SEQUENCE [LARGE SCALE GENOMIC DNA]</scope>
    <source>
        <strain evidence="2">CGMCC 4.7677</strain>
    </source>
</reference>
<evidence type="ECO:0000313" key="1">
    <source>
        <dbReference type="EMBL" id="GHF19554.1"/>
    </source>
</evidence>
<gene>
    <name evidence="1" type="ORF">GCM10017786_61840</name>
</gene>
<name>A0ABQ3JBV0_9PSEU</name>
<sequence>MFLTPAERGSYTGCIAGALTFAECRDGLAAAGVTGISVTPAHPVADAMHSAVVRAVKL</sequence>
<accession>A0ABQ3JBV0</accession>
<organism evidence="1 2">
    <name type="scientific">Amycolatopsis deserti</name>
    <dbReference type="NCBI Taxonomy" id="185696"/>
    <lineage>
        <taxon>Bacteria</taxon>
        <taxon>Bacillati</taxon>
        <taxon>Actinomycetota</taxon>
        <taxon>Actinomycetes</taxon>
        <taxon>Pseudonocardiales</taxon>
        <taxon>Pseudonocardiaceae</taxon>
        <taxon>Amycolatopsis</taxon>
    </lineage>
</organism>
<dbReference type="RefSeq" id="WP_229874815.1">
    <property type="nucleotide sequence ID" value="NZ_BNAU01000008.1"/>
</dbReference>